<feature type="compositionally biased region" description="Basic residues" evidence="1">
    <location>
        <begin position="64"/>
        <end position="81"/>
    </location>
</feature>
<dbReference type="Proteomes" id="UP000287651">
    <property type="component" value="Unassembled WGS sequence"/>
</dbReference>
<evidence type="ECO:0000313" key="2">
    <source>
        <dbReference type="EMBL" id="RRT51465.1"/>
    </source>
</evidence>
<evidence type="ECO:0000256" key="1">
    <source>
        <dbReference type="SAM" id="MobiDB-lite"/>
    </source>
</evidence>
<accession>A0A426YIA3</accession>
<protein>
    <submittedName>
        <fullName evidence="2">Uncharacterized protein</fullName>
    </submittedName>
</protein>
<feature type="compositionally biased region" description="Low complexity" evidence="1">
    <location>
        <begin position="33"/>
        <end position="63"/>
    </location>
</feature>
<dbReference type="AlphaFoldDB" id="A0A426YIA3"/>
<evidence type="ECO:0000313" key="3">
    <source>
        <dbReference type="Proteomes" id="UP000287651"/>
    </source>
</evidence>
<feature type="region of interest" description="Disordered" evidence="1">
    <location>
        <begin position="1"/>
        <end position="81"/>
    </location>
</feature>
<gene>
    <name evidence="2" type="ORF">B296_00035245</name>
</gene>
<feature type="compositionally biased region" description="Low complexity" evidence="1">
    <location>
        <begin position="8"/>
        <end position="18"/>
    </location>
</feature>
<dbReference type="EMBL" id="AMZH03012210">
    <property type="protein sequence ID" value="RRT51465.1"/>
    <property type="molecule type" value="Genomic_DNA"/>
</dbReference>
<reference evidence="2 3" key="1">
    <citation type="journal article" date="2014" name="Agronomy (Basel)">
        <title>A Draft Genome Sequence for Ensete ventricosum, the Drought-Tolerant Tree Against Hunger.</title>
        <authorList>
            <person name="Harrison J."/>
            <person name="Moore K.A."/>
            <person name="Paszkiewicz K."/>
            <person name="Jones T."/>
            <person name="Grant M."/>
            <person name="Ambacheew D."/>
            <person name="Muzemil S."/>
            <person name="Studholme D.J."/>
        </authorList>
    </citation>
    <scope>NUCLEOTIDE SEQUENCE [LARGE SCALE GENOMIC DNA]</scope>
</reference>
<comment type="caution">
    <text evidence="2">The sequence shown here is derived from an EMBL/GenBank/DDBJ whole genome shotgun (WGS) entry which is preliminary data.</text>
</comment>
<organism evidence="2 3">
    <name type="scientific">Ensete ventricosum</name>
    <name type="common">Abyssinian banana</name>
    <name type="synonym">Musa ensete</name>
    <dbReference type="NCBI Taxonomy" id="4639"/>
    <lineage>
        <taxon>Eukaryota</taxon>
        <taxon>Viridiplantae</taxon>
        <taxon>Streptophyta</taxon>
        <taxon>Embryophyta</taxon>
        <taxon>Tracheophyta</taxon>
        <taxon>Spermatophyta</taxon>
        <taxon>Magnoliopsida</taxon>
        <taxon>Liliopsida</taxon>
        <taxon>Zingiberales</taxon>
        <taxon>Musaceae</taxon>
        <taxon>Ensete</taxon>
    </lineage>
</organism>
<name>A0A426YIA3_ENSVE</name>
<sequence>MQSFNPPSRSSARGASSSNALTDIAQHRPPPLGFRSASRSLFSSSSPPSTSAVPSTGISLRPSTRSRRSASPSKKVRAPFS</sequence>
<proteinExistence type="predicted"/>